<evidence type="ECO:0000256" key="1">
    <source>
        <dbReference type="ARBA" id="ARBA00007435"/>
    </source>
</evidence>
<keyword evidence="3" id="KW-0540">Nuclease</keyword>
<dbReference type="InterPro" id="IPR000305">
    <property type="entry name" value="GIY-YIG_endonuc"/>
</dbReference>
<keyword evidence="3" id="KW-0255">Endonuclease</keyword>
<sequence length="95" mass="11415">MKQPTVYILASKRNGTLYTGVTSDLKRRVWEYRNNMIEGFTKKHQVHRLVYFESYQDISSAIAREKQRKKWHRGSRLSLIEKTNPDWKDLWTELG</sequence>
<dbReference type="SUPFAM" id="SSF82771">
    <property type="entry name" value="GIY-YIG endonuclease"/>
    <property type="match status" value="1"/>
</dbReference>
<reference evidence="3" key="1">
    <citation type="submission" date="2019-02" db="EMBL/GenBank/DDBJ databases">
        <authorList>
            <person name="Gruber-Vodicka R. H."/>
            <person name="Seah K. B. B."/>
        </authorList>
    </citation>
    <scope>NUCLEOTIDE SEQUENCE</scope>
    <source>
        <strain evidence="3">BECK_S313</strain>
    </source>
</reference>
<name>A0A450VZT4_9GAMM</name>
<dbReference type="AlphaFoldDB" id="A0A450VZT4"/>
<dbReference type="PROSITE" id="PS50164">
    <property type="entry name" value="GIY_YIG"/>
    <property type="match status" value="1"/>
</dbReference>
<dbReference type="EMBL" id="CAADFK010000014">
    <property type="protein sequence ID" value="VFK10279.1"/>
    <property type="molecule type" value="Genomic_DNA"/>
</dbReference>
<accession>A0A450VZT4</accession>
<dbReference type="InterPro" id="IPR035901">
    <property type="entry name" value="GIY-YIG_endonuc_sf"/>
</dbReference>
<dbReference type="PANTHER" id="PTHR34477">
    <property type="entry name" value="UPF0213 PROTEIN YHBQ"/>
    <property type="match status" value="1"/>
</dbReference>
<proteinExistence type="inferred from homology"/>
<dbReference type="Gene3D" id="3.40.1440.10">
    <property type="entry name" value="GIY-YIG endonuclease"/>
    <property type="match status" value="1"/>
</dbReference>
<feature type="domain" description="GIY-YIG" evidence="2">
    <location>
        <begin position="2"/>
        <end position="79"/>
    </location>
</feature>
<evidence type="ECO:0000313" key="3">
    <source>
        <dbReference type="EMBL" id="VFK10279.1"/>
    </source>
</evidence>
<dbReference type="CDD" id="cd10448">
    <property type="entry name" value="GIY-YIG_unchar_3"/>
    <property type="match status" value="1"/>
</dbReference>
<organism evidence="3">
    <name type="scientific">Candidatus Kentrum sp. LPFa</name>
    <dbReference type="NCBI Taxonomy" id="2126335"/>
    <lineage>
        <taxon>Bacteria</taxon>
        <taxon>Pseudomonadati</taxon>
        <taxon>Pseudomonadota</taxon>
        <taxon>Gammaproteobacteria</taxon>
        <taxon>Candidatus Kentrum</taxon>
    </lineage>
</organism>
<dbReference type="PANTHER" id="PTHR34477:SF5">
    <property type="entry name" value="BSL5627 PROTEIN"/>
    <property type="match status" value="1"/>
</dbReference>
<evidence type="ECO:0000259" key="2">
    <source>
        <dbReference type="PROSITE" id="PS50164"/>
    </source>
</evidence>
<comment type="similarity">
    <text evidence="1">Belongs to the UPF0213 family.</text>
</comment>
<protein>
    <submittedName>
        <fullName evidence="3">Putative endonuclease</fullName>
    </submittedName>
</protein>
<keyword evidence="3" id="KW-0378">Hydrolase</keyword>
<dbReference type="InterPro" id="IPR050190">
    <property type="entry name" value="UPF0213_domain"/>
</dbReference>
<dbReference type="Pfam" id="PF01541">
    <property type="entry name" value="GIY-YIG"/>
    <property type="match status" value="1"/>
</dbReference>
<dbReference type="SMART" id="SM00465">
    <property type="entry name" value="GIYc"/>
    <property type="match status" value="1"/>
</dbReference>
<dbReference type="GO" id="GO:0004519">
    <property type="term" value="F:endonuclease activity"/>
    <property type="evidence" value="ECO:0007669"/>
    <property type="project" value="UniProtKB-KW"/>
</dbReference>
<gene>
    <name evidence="3" type="ORF">BECKLPF1236B_GA0070989_10148</name>
</gene>